<keyword evidence="2" id="KW-0813">Transport</keyword>
<evidence type="ECO:0000259" key="11">
    <source>
        <dbReference type="PROSITE" id="PS51094"/>
    </source>
</evidence>
<dbReference type="PANTHER" id="PTHR36203">
    <property type="entry name" value="ASCORBATE-SPECIFIC PTS SYSTEM EIIA COMPONENT"/>
    <property type="match status" value="1"/>
</dbReference>
<keyword evidence="12" id="KW-0762">Sugar transport</keyword>
<sequence length="147" mass="16126">MIKLQKEDFAFNVDAADCREAIKKAGNLLIKQSKISPEYINEIFSAMNELGPYFVIAPGIALAHSRPSKSVYCSGFSMITLNHPVKFGHPTNDPVSIVCMVASKDGKDHIEALKNIAIFLSDDSNINLLKNAKTEADAEMISKLINN</sequence>
<comment type="caution">
    <text evidence="12">The sequence shown here is derived from an EMBL/GenBank/DDBJ whole genome shotgun (WGS) entry which is preliminary data.</text>
</comment>
<comment type="subcellular location">
    <subcellularLocation>
        <location evidence="1">Cytoplasm</location>
    </subcellularLocation>
</comment>
<dbReference type="RefSeq" id="WP_154505682.1">
    <property type="nucleotide sequence ID" value="NZ_VUMN01000032.1"/>
</dbReference>
<evidence type="ECO:0000256" key="5">
    <source>
        <dbReference type="ARBA" id="ARBA00022679"/>
    </source>
</evidence>
<keyword evidence="13" id="KW-1185">Reference proteome</keyword>
<dbReference type="Pfam" id="PF00359">
    <property type="entry name" value="PTS_EIIA_2"/>
    <property type="match status" value="1"/>
</dbReference>
<dbReference type="InterPro" id="IPR016152">
    <property type="entry name" value="PTrfase/Anion_transptr"/>
</dbReference>
<dbReference type="AlphaFoldDB" id="A0A7X2TH50"/>
<evidence type="ECO:0000313" key="13">
    <source>
        <dbReference type="Proteomes" id="UP000461880"/>
    </source>
</evidence>
<evidence type="ECO:0000256" key="8">
    <source>
        <dbReference type="ARBA" id="ARBA00037387"/>
    </source>
</evidence>
<dbReference type="InterPro" id="IPR051351">
    <property type="entry name" value="Ascorbate-PTS_EIIA_comp"/>
</dbReference>
<dbReference type="GO" id="GO:0016301">
    <property type="term" value="F:kinase activity"/>
    <property type="evidence" value="ECO:0007669"/>
    <property type="project" value="UniProtKB-KW"/>
</dbReference>
<gene>
    <name evidence="12" type="ORF">FYJ51_11080</name>
</gene>
<protein>
    <recommendedName>
        <fullName evidence="9">Ascorbate-specific PTS system EIIA component</fullName>
    </recommendedName>
    <alternativeName>
        <fullName evidence="10">Ascorbate-specific phosphotransferase enzyme IIA component</fullName>
    </alternativeName>
</protein>
<dbReference type="Proteomes" id="UP000461880">
    <property type="component" value="Unassembled WGS sequence"/>
</dbReference>
<keyword evidence="4" id="KW-0597">Phosphoprotein</keyword>
<name>A0A7X2TH50_9FIRM</name>
<evidence type="ECO:0000313" key="12">
    <source>
        <dbReference type="EMBL" id="MSS59433.1"/>
    </source>
</evidence>
<evidence type="ECO:0000256" key="3">
    <source>
        <dbReference type="ARBA" id="ARBA00022490"/>
    </source>
</evidence>
<dbReference type="Gene3D" id="3.40.930.10">
    <property type="entry name" value="Mannitol-specific EII, Chain A"/>
    <property type="match status" value="1"/>
</dbReference>
<evidence type="ECO:0000256" key="10">
    <source>
        <dbReference type="ARBA" id="ARBA00042072"/>
    </source>
</evidence>
<keyword evidence="7" id="KW-0418">Kinase</keyword>
<keyword evidence="6" id="KW-0598">Phosphotransferase system</keyword>
<dbReference type="PANTHER" id="PTHR36203:SF1">
    <property type="entry name" value="ASCORBATE-SPECIFIC PTS SYSTEM EIIA COMPONENT"/>
    <property type="match status" value="1"/>
</dbReference>
<accession>A0A7X2TH50</accession>
<evidence type="ECO:0000256" key="2">
    <source>
        <dbReference type="ARBA" id="ARBA00022448"/>
    </source>
</evidence>
<dbReference type="GO" id="GO:0009401">
    <property type="term" value="P:phosphoenolpyruvate-dependent sugar phosphotransferase system"/>
    <property type="evidence" value="ECO:0007669"/>
    <property type="project" value="UniProtKB-KW"/>
</dbReference>
<evidence type="ECO:0000256" key="4">
    <source>
        <dbReference type="ARBA" id="ARBA00022553"/>
    </source>
</evidence>
<comment type="function">
    <text evidence="8">The phosphoenolpyruvate-dependent sugar phosphotransferase system (sugar PTS), a major carbohydrate active transport system, catalyzes the phosphorylation of incoming sugar substrates concomitantly with their translocation across the cell membrane. The enzyme II UlaABC PTS system is involved in ascorbate transport.</text>
</comment>
<feature type="domain" description="PTS EIIA type-2" evidence="11">
    <location>
        <begin position="2"/>
        <end position="147"/>
    </location>
</feature>
<evidence type="ECO:0000256" key="7">
    <source>
        <dbReference type="ARBA" id="ARBA00022777"/>
    </source>
</evidence>
<keyword evidence="3" id="KW-0963">Cytoplasm</keyword>
<organism evidence="12 13">
    <name type="scientific">Stecheria intestinalis</name>
    <dbReference type="NCBI Taxonomy" id="2606630"/>
    <lineage>
        <taxon>Bacteria</taxon>
        <taxon>Bacillati</taxon>
        <taxon>Bacillota</taxon>
        <taxon>Erysipelotrichia</taxon>
        <taxon>Erysipelotrichales</taxon>
        <taxon>Erysipelotrichaceae</taxon>
        <taxon>Stecheria</taxon>
    </lineage>
</organism>
<dbReference type="PROSITE" id="PS51094">
    <property type="entry name" value="PTS_EIIA_TYPE_2"/>
    <property type="match status" value="1"/>
</dbReference>
<reference evidence="12 13" key="1">
    <citation type="submission" date="2019-08" db="EMBL/GenBank/DDBJ databases">
        <title>In-depth cultivation of the pig gut microbiome towards novel bacterial diversity and tailored functional studies.</title>
        <authorList>
            <person name="Wylensek D."/>
            <person name="Hitch T.C.A."/>
            <person name="Clavel T."/>
        </authorList>
    </citation>
    <scope>NUCLEOTIDE SEQUENCE [LARGE SCALE GENOMIC DNA]</scope>
    <source>
        <strain evidence="12 13">Oil+RF-744-GAM-WT-6</strain>
    </source>
</reference>
<dbReference type="GO" id="GO:0005737">
    <property type="term" value="C:cytoplasm"/>
    <property type="evidence" value="ECO:0007669"/>
    <property type="project" value="UniProtKB-SubCell"/>
</dbReference>
<evidence type="ECO:0000256" key="6">
    <source>
        <dbReference type="ARBA" id="ARBA00022683"/>
    </source>
</evidence>
<keyword evidence="5" id="KW-0808">Transferase</keyword>
<dbReference type="InterPro" id="IPR002178">
    <property type="entry name" value="PTS_EIIA_type-2_dom"/>
</dbReference>
<dbReference type="SUPFAM" id="SSF55804">
    <property type="entry name" value="Phoshotransferase/anion transport protein"/>
    <property type="match status" value="1"/>
</dbReference>
<dbReference type="EMBL" id="VUMN01000032">
    <property type="protein sequence ID" value="MSS59433.1"/>
    <property type="molecule type" value="Genomic_DNA"/>
</dbReference>
<proteinExistence type="predicted"/>
<evidence type="ECO:0000256" key="9">
    <source>
        <dbReference type="ARBA" id="ARBA00041175"/>
    </source>
</evidence>
<evidence type="ECO:0000256" key="1">
    <source>
        <dbReference type="ARBA" id="ARBA00004496"/>
    </source>
</evidence>